<dbReference type="Pfam" id="PF03767">
    <property type="entry name" value="Acid_phosphat_B"/>
    <property type="match status" value="1"/>
</dbReference>
<dbReference type="FunCoup" id="A0A059BIX0">
    <property type="interactions" value="31"/>
</dbReference>
<evidence type="ECO:0000256" key="1">
    <source>
        <dbReference type="SAM" id="Phobius"/>
    </source>
</evidence>
<evidence type="ECO:0008006" key="3">
    <source>
        <dbReference type="Google" id="ProtNLM"/>
    </source>
</evidence>
<dbReference type="InParanoid" id="A0A059BIX0"/>
<dbReference type="InterPro" id="IPR005519">
    <property type="entry name" value="Acid_phosphat_B-like"/>
</dbReference>
<dbReference type="eggNOG" id="ENOG502QQUA">
    <property type="taxonomic scope" value="Eukaryota"/>
</dbReference>
<dbReference type="OrthoDB" id="1900337at2759"/>
<keyword evidence="1" id="KW-0472">Membrane</keyword>
<organism evidence="2">
    <name type="scientific">Eucalyptus grandis</name>
    <name type="common">Flooded gum</name>
    <dbReference type="NCBI Taxonomy" id="71139"/>
    <lineage>
        <taxon>Eukaryota</taxon>
        <taxon>Viridiplantae</taxon>
        <taxon>Streptophyta</taxon>
        <taxon>Embryophyta</taxon>
        <taxon>Tracheophyta</taxon>
        <taxon>Spermatophyta</taxon>
        <taxon>Magnoliopsida</taxon>
        <taxon>eudicotyledons</taxon>
        <taxon>Gunneridae</taxon>
        <taxon>Pentapetalae</taxon>
        <taxon>rosids</taxon>
        <taxon>malvids</taxon>
        <taxon>Myrtales</taxon>
        <taxon>Myrtaceae</taxon>
        <taxon>Myrtoideae</taxon>
        <taxon>Eucalypteae</taxon>
        <taxon>Eucalyptus</taxon>
    </lineage>
</organism>
<keyword evidence="1" id="KW-0812">Transmembrane</keyword>
<sequence>MSDNAHQMERSYSIRSLSNRGGSEMTSSYMVESGFFVSSFAATMFIGALATVGILLISLLVVLAVMLQSCESKNSGVVQSQKLIYYHRICNIYAQHAELSGLKEHDCPPFCGVLAKQYIKGGLYARELNVTNAVIQNYLGAVTAVDGGLDVVLMDADDILSLHPLNVDLVTNRFENFDSESFEEANHLKQSYLLQLYTELQARGWTLVFFSRKSQREQNVAREIIYSAGFRSWYSLIMRSDDELQIDSRTYFSRRREALEKDGFRIAGVISSHMDALTGPFSGKLILKIPNPICYKYSSAH</sequence>
<dbReference type="PANTHER" id="PTHR31284">
    <property type="entry name" value="ACID PHOSPHATASE-LIKE PROTEIN"/>
    <property type="match status" value="1"/>
</dbReference>
<evidence type="ECO:0000313" key="2">
    <source>
        <dbReference type="EMBL" id="KCW65635.1"/>
    </source>
</evidence>
<dbReference type="EMBL" id="KK198759">
    <property type="protein sequence ID" value="KCW65635.1"/>
    <property type="molecule type" value="Genomic_DNA"/>
</dbReference>
<dbReference type="AlphaFoldDB" id="A0A059BIX0"/>
<dbReference type="Gene3D" id="3.40.50.1000">
    <property type="entry name" value="HAD superfamily/HAD-like"/>
    <property type="match status" value="1"/>
</dbReference>
<dbReference type="InterPro" id="IPR023214">
    <property type="entry name" value="HAD_sf"/>
</dbReference>
<feature type="transmembrane region" description="Helical" evidence="1">
    <location>
        <begin position="35"/>
        <end position="65"/>
    </location>
</feature>
<gene>
    <name evidence="2" type="ORF">EUGRSUZ_G03025</name>
</gene>
<dbReference type="KEGG" id="egr:104454365"/>
<dbReference type="PANTHER" id="PTHR31284:SF22">
    <property type="entry name" value="ACID PHOSPHATASE"/>
    <property type="match status" value="1"/>
</dbReference>
<protein>
    <recommendedName>
        <fullName evidence="3">Acid phosphatase</fullName>
    </recommendedName>
</protein>
<proteinExistence type="predicted"/>
<reference evidence="2" key="1">
    <citation type="submission" date="2013-07" db="EMBL/GenBank/DDBJ databases">
        <title>The genome of Eucalyptus grandis.</title>
        <authorList>
            <person name="Schmutz J."/>
            <person name="Hayes R."/>
            <person name="Myburg A."/>
            <person name="Tuskan G."/>
            <person name="Grattapaglia D."/>
            <person name="Rokhsar D.S."/>
        </authorList>
    </citation>
    <scope>NUCLEOTIDE SEQUENCE</scope>
    <source>
        <tissue evidence="2">Leaf extractions</tissue>
    </source>
</reference>
<dbReference type="Gramene" id="KCW65635">
    <property type="protein sequence ID" value="KCW65635"/>
    <property type="gene ID" value="EUGRSUZ_G03025"/>
</dbReference>
<dbReference type="OMA" id="IQMVLTY"/>
<dbReference type="STRING" id="71139.A0A059BIX0"/>
<keyword evidence="1" id="KW-1133">Transmembrane helix</keyword>
<accession>A0A059BIX0</accession>
<name>A0A059BIX0_EUCGR</name>